<dbReference type="PANTHER" id="PTHR34107">
    <property type="entry name" value="SLL0198 PROTEIN-RELATED"/>
    <property type="match status" value="1"/>
</dbReference>
<evidence type="ECO:0000313" key="2">
    <source>
        <dbReference type="EMBL" id="MCP1386019.1"/>
    </source>
</evidence>
<dbReference type="Pfam" id="PF05685">
    <property type="entry name" value="Uma2"/>
    <property type="match status" value="1"/>
</dbReference>
<name>A0ABT1FW75_9BACT</name>
<reference evidence="2 3" key="1">
    <citation type="submission" date="2022-06" db="EMBL/GenBank/DDBJ databases">
        <title>Runella sp. S5 genome sequencing.</title>
        <authorList>
            <person name="Park S."/>
        </authorList>
    </citation>
    <scope>NUCLEOTIDE SEQUENCE [LARGE SCALE GENOMIC DNA]</scope>
    <source>
        <strain evidence="2 3">S5</strain>
    </source>
</reference>
<proteinExistence type="predicted"/>
<sequence length="187" mass="21600">MATIVSTERWTYERMRRELPPESRYELRHFNLIDMSPAPKPQHQRISKRLFRLLDYFVISNRLGEVLFAPIDVHFAQGEVCQPDLVFIAQDQAQIVGESAIEGVPALIVEVVSKGSVARDYIEKKEDYERFGVQEYWIVDPRNEVVLVYVLENGKYQLFSSAEEQDIVRSSVLAGFETNLKEIFAEG</sequence>
<dbReference type="Gene3D" id="3.90.1570.10">
    <property type="entry name" value="tt1808, chain A"/>
    <property type="match status" value="1"/>
</dbReference>
<dbReference type="EMBL" id="JAMZEL010000017">
    <property type="protein sequence ID" value="MCP1386019.1"/>
    <property type="molecule type" value="Genomic_DNA"/>
</dbReference>
<dbReference type="InterPro" id="IPR011335">
    <property type="entry name" value="Restrct_endonuc-II-like"/>
</dbReference>
<keyword evidence="2" id="KW-0378">Hydrolase</keyword>
<dbReference type="GO" id="GO:0004519">
    <property type="term" value="F:endonuclease activity"/>
    <property type="evidence" value="ECO:0007669"/>
    <property type="project" value="UniProtKB-KW"/>
</dbReference>
<dbReference type="InterPro" id="IPR012296">
    <property type="entry name" value="Nuclease_put_TT1808"/>
</dbReference>
<accession>A0ABT1FW75</accession>
<gene>
    <name evidence="2" type="ORF">NCI00_26505</name>
</gene>
<dbReference type="InterPro" id="IPR008538">
    <property type="entry name" value="Uma2"/>
</dbReference>
<feature type="domain" description="Putative restriction endonuclease" evidence="1">
    <location>
        <begin position="12"/>
        <end position="179"/>
    </location>
</feature>
<dbReference type="CDD" id="cd06260">
    <property type="entry name" value="DUF820-like"/>
    <property type="match status" value="1"/>
</dbReference>
<evidence type="ECO:0000259" key="1">
    <source>
        <dbReference type="Pfam" id="PF05685"/>
    </source>
</evidence>
<protein>
    <submittedName>
        <fullName evidence="2">Uma2 family endonuclease</fullName>
    </submittedName>
</protein>
<keyword evidence="2" id="KW-0540">Nuclease</keyword>
<keyword evidence="2" id="KW-0255">Endonuclease</keyword>
<dbReference type="Proteomes" id="UP001204772">
    <property type="component" value="Unassembled WGS sequence"/>
</dbReference>
<dbReference type="RefSeq" id="WP_253532670.1">
    <property type="nucleotide sequence ID" value="NZ_JAMZEL010000017.1"/>
</dbReference>
<evidence type="ECO:0000313" key="3">
    <source>
        <dbReference type="Proteomes" id="UP001204772"/>
    </source>
</evidence>
<dbReference type="SUPFAM" id="SSF52980">
    <property type="entry name" value="Restriction endonuclease-like"/>
    <property type="match status" value="1"/>
</dbReference>
<comment type="caution">
    <text evidence="2">The sequence shown here is derived from an EMBL/GenBank/DDBJ whole genome shotgun (WGS) entry which is preliminary data.</text>
</comment>
<organism evidence="2 3">
    <name type="scientific">Runella salmonicolor</name>
    <dbReference type="NCBI Taxonomy" id="2950278"/>
    <lineage>
        <taxon>Bacteria</taxon>
        <taxon>Pseudomonadati</taxon>
        <taxon>Bacteroidota</taxon>
        <taxon>Cytophagia</taxon>
        <taxon>Cytophagales</taxon>
        <taxon>Spirosomataceae</taxon>
        <taxon>Runella</taxon>
    </lineage>
</organism>
<dbReference type="PANTHER" id="PTHR34107:SF4">
    <property type="entry name" value="SLL1222 PROTEIN"/>
    <property type="match status" value="1"/>
</dbReference>
<keyword evidence="3" id="KW-1185">Reference proteome</keyword>